<dbReference type="GeneID" id="125178249"/>
<feature type="compositionally biased region" description="Low complexity" evidence="1">
    <location>
        <begin position="29"/>
        <end position="38"/>
    </location>
</feature>
<gene>
    <name evidence="3" type="primary">LOC125178249</name>
</gene>
<dbReference type="RefSeq" id="XP_047737503.1">
    <property type="nucleotide sequence ID" value="XM_047881547.1"/>
</dbReference>
<dbReference type="Proteomes" id="UP000694843">
    <property type="component" value="Unplaced"/>
</dbReference>
<evidence type="ECO:0000256" key="1">
    <source>
        <dbReference type="SAM" id="MobiDB-lite"/>
    </source>
</evidence>
<accession>A0A979FKG8</accession>
<sequence>MESMSELHPLLSQMREHREMTGGAGSDAGCRSSLLLGSGSSGGRGSSQGKGSGGRGANKGVSSGGSKKKAGWEDAELEFYKEAYPMPPHEGGYSQHLATLLPSTRYVNTMGR</sequence>
<protein>
    <submittedName>
        <fullName evidence="3">Merozoite surface antigen 2, allelic form 4-like</fullName>
    </submittedName>
</protein>
<organism evidence="2 3">
    <name type="scientific">Hyalella azteca</name>
    <name type="common">Amphipod</name>
    <dbReference type="NCBI Taxonomy" id="294128"/>
    <lineage>
        <taxon>Eukaryota</taxon>
        <taxon>Metazoa</taxon>
        <taxon>Ecdysozoa</taxon>
        <taxon>Arthropoda</taxon>
        <taxon>Crustacea</taxon>
        <taxon>Multicrustacea</taxon>
        <taxon>Malacostraca</taxon>
        <taxon>Eumalacostraca</taxon>
        <taxon>Peracarida</taxon>
        <taxon>Amphipoda</taxon>
        <taxon>Senticaudata</taxon>
        <taxon>Talitrida</taxon>
        <taxon>Talitroidea</taxon>
        <taxon>Hyalellidae</taxon>
        <taxon>Hyalella</taxon>
    </lineage>
</organism>
<feature type="non-terminal residue" evidence="3">
    <location>
        <position position="112"/>
    </location>
</feature>
<name>A0A979FKG8_HYAAZ</name>
<keyword evidence="2" id="KW-1185">Reference proteome</keyword>
<feature type="compositionally biased region" description="Gly residues" evidence="1">
    <location>
        <begin position="39"/>
        <end position="57"/>
    </location>
</feature>
<dbReference type="OrthoDB" id="10581048at2759"/>
<feature type="region of interest" description="Disordered" evidence="1">
    <location>
        <begin position="1"/>
        <end position="71"/>
    </location>
</feature>
<dbReference type="KEGG" id="hazt:125178249"/>
<proteinExistence type="predicted"/>
<dbReference type="AlphaFoldDB" id="A0A979FKG8"/>
<reference evidence="3" key="1">
    <citation type="submission" date="2025-08" db="UniProtKB">
        <authorList>
            <consortium name="RefSeq"/>
        </authorList>
    </citation>
    <scope>IDENTIFICATION</scope>
</reference>
<evidence type="ECO:0000313" key="2">
    <source>
        <dbReference type="Proteomes" id="UP000694843"/>
    </source>
</evidence>
<evidence type="ECO:0000313" key="3">
    <source>
        <dbReference type="RefSeq" id="XP_047737503.1"/>
    </source>
</evidence>